<dbReference type="Gene3D" id="1.25.40.10">
    <property type="entry name" value="Tetratricopeptide repeat domain"/>
    <property type="match status" value="3"/>
</dbReference>
<dbReference type="Pfam" id="PF00069">
    <property type="entry name" value="Pkinase"/>
    <property type="match status" value="1"/>
</dbReference>
<dbReference type="PROSITE" id="PS50011">
    <property type="entry name" value="PROTEIN_KINASE_DOM"/>
    <property type="match status" value="1"/>
</dbReference>
<dbReference type="PANTHER" id="PTHR43289:SF6">
    <property type="entry name" value="SERINE_THREONINE-PROTEIN KINASE NEKL-3"/>
    <property type="match status" value="1"/>
</dbReference>
<dbReference type="GO" id="GO:0005524">
    <property type="term" value="F:ATP binding"/>
    <property type="evidence" value="ECO:0007669"/>
    <property type="project" value="UniProtKB-UniRule"/>
</dbReference>
<comment type="caution">
    <text evidence="8">The sequence shown here is derived from an EMBL/GenBank/DDBJ whole genome shotgun (WGS) entry which is preliminary data.</text>
</comment>
<dbReference type="InterPro" id="IPR000719">
    <property type="entry name" value="Prot_kinase_dom"/>
</dbReference>
<evidence type="ECO:0000256" key="2">
    <source>
        <dbReference type="ARBA" id="ARBA00022741"/>
    </source>
</evidence>
<dbReference type="SMART" id="SM00220">
    <property type="entry name" value="S_TKc"/>
    <property type="match status" value="1"/>
</dbReference>
<name>A0A9X2JKA5_9BACT</name>
<dbReference type="InterPro" id="IPR019734">
    <property type="entry name" value="TPR_rpt"/>
</dbReference>
<evidence type="ECO:0000256" key="6">
    <source>
        <dbReference type="SAM" id="Coils"/>
    </source>
</evidence>
<dbReference type="InterPro" id="IPR008271">
    <property type="entry name" value="Ser/Thr_kinase_AS"/>
</dbReference>
<keyword evidence="9" id="KW-1185">Reference proteome</keyword>
<keyword evidence="4 5" id="KW-0067">ATP-binding</keyword>
<feature type="domain" description="Protein kinase" evidence="7">
    <location>
        <begin position="1"/>
        <end position="301"/>
    </location>
</feature>
<dbReference type="SUPFAM" id="SSF56112">
    <property type="entry name" value="Protein kinase-like (PK-like)"/>
    <property type="match status" value="1"/>
</dbReference>
<dbReference type="PANTHER" id="PTHR43289">
    <property type="entry name" value="MITOGEN-ACTIVATED PROTEIN KINASE KINASE KINASE 20-RELATED"/>
    <property type="match status" value="1"/>
</dbReference>
<dbReference type="Gene3D" id="3.30.200.20">
    <property type="entry name" value="Phosphorylase Kinase, domain 1"/>
    <property type="match status" value="1"/>
</dbReference>
<dbReference type="RefSeq" id="WP_252854253.1">
    <property type="nucleotide sequence ID" value="NZ_JAMXLR010000066.1"/>
</dbReference>
<evidence type="ECO:0000313" key="8">
    <source>
        <dbReference type="EMBL" id="MCO6046139.1"/>
    </source>
</evidence>
<dbReference type="SMART" id="SM00028">
    <property type="entry name" value="TPR"/>
    <property type="match status" value="6"/>
</dbReference>
<dbReference type="Proteomes" id="UP001155241">
    <property type="component" value="Unassembled WGS sequence"/>
</dbReference>
<dbReference type="InterPro" id="IPR017441">
    <property type="entry name" value="Protein_kinase_ATP_BS"/>
</dbReference>
<dbReference type="Pfam" id="PF13424">
    <property type="entry name" value="TPR_12"/>
    <property type="match status" value="2"/>
</dbReference>
<dbReference type="PROSITE" id="PS00108">
    <property type="entry name" value="PROTEIN_KINASE_ST"/>
    <property type="match status" value="1"/>
</dbReference>
<evidence type="ECO:0000259" key="7">
    <source>
        <dbReference type="PROSITE" id="PS50011"/>
    </source>
</evidence>
<dbReference type="Gene3D" id="1.10.510.10">
    <property type="entry name" value="Transferase(Phosphotransferase) domain 1"/>
    <property type="match status" value="1"/>
</dbReference>
<dbReference type="InterPro" id="IPR011009">
    <property type="entry name" value="Kinase-like_dom_sf"/>
</dbReference>
<keyword evidence="2 5" id="KW-0547">Nucleotide-binding</keyword>
<keyword evidence="6" id="KW-0175">Coiled coil</keyword>
<evidence type="ECO:0000256" key="3">
    <source>
        <dbReference type="ARBA" id="ARBA00022777"/>
    </source>
</evidence>
<feature type="coiled-coil region" evidence="6">
    <location>
        <begin position="371"/>
        <end position="398"/>
    </location>
</feature>
<evidence type="ECO:0000256" key="1">
    <source>
        <dbReference type="ARBA" id="ARBA00022679"/>
    </source>
</evidence>
<evidence type="ECO:0000313" key="9">
    <source>
        <dbReference type="Proteomes" id="UP001155241"/>
    </source>
</evidence>
<keyword evidence="3 8" id="KW-0418">Kinase</keyword>
<reference evidence="8" key="1">
    <citation type="submission" date="2022-06" db="EMBL/GenBank/DDBJ databases">
        <title>Aeoliella straminimaris, a novel planctomycete from sediments.</title>
        <authorList>
            <person name="Vitorino I.R."/>
            <person name="Lage O.M."/>
        </authorList>
    </citation>
    <scope>NUCLEOTIDE SEQUENCE</scope>
    <source>
        <strain evidence="8">ICT_H6.2</strain>
    </source>
</reference>
<gene>
    <name evidence="8" type="ORF">NG895_19745</name>
</gene>
<feature type="binding site" evidence="5">
    <location>
        <position position="29"/>
    </location>
    <ligand>
        <name>ATP</name>
        <dbReference type="ChEBI" id="CHEBI:30616"/>
    </ligand>
</feature>
<evidence type="ECO:0000256" key="5">
    <source>
        <dbReference type="PROSITE-ProRule" id="PRU10141"/>
    </source>
</evidence>
<dbReference type="EMBL" id="JAMXLR010000066">
    <property type="protein sequence ID" value="MCO6046139.1"/>
    <property type="molecule type" value="Genomic_DNA"/>
</dbReference>
<proteinExistence type="predicted"/>
<keyword evidence="1" id="KW-0808">Transferase</keyword>
<protein>
    <submittedName>
        <fullName evidence="8">Serine/threonine-protein kinase</fullName>
    </submittedName>
</protein>
<organism evidence="8 9">
    <name type="scientific">Aeoliella straminimaris</name>
    <dbReference type="NCBI Taxonomy" id="2954799"/>
    <lineage>
        <taxon>Bacteria</taxon>
        <taxon>Pseudomonadati</taxon>
        <taxon>Planctomycetota</taxon>
        <taxon>Planctomycetia</taxon>
        <taxon>Pirellulales</taxon>
        <taxon>Lacipirellulaceae</taxon>
        <taxon>Aeoliella</taxon>
    </lineage>
</organism>
<dbReference type="AlphaFoldDB" id="A0A9X2JKA5"/>
<dbReference type="PROSITE" id="PS00107">
    <property type="entry name" value="PROTEIN_KINASE_ATP"/>
    <property type="match status" value="1"/>
</dbReference>
<evidence type="ECO:0000256" key="4">
    <source>
        <dbReference type="ARBA" id="ARBA00022840"/>
    </source>
</evidence>
<dbReference type="GO" id="GO:0004674">
    <property type="term" value="F:protein serine/threonine kinase activity"/>
    <property type="evidence" value="ECO:0007669"/>
    <property type="project" value="TreeGrafter"/>
</dbReference>
<dbReference type="InterPro" id="IPR011990">
    <property type="entry name" value="TPR-like_helical_dom_sf"/>
</dbReference>
<sequence length="958" mass="106804">MLQQIGEGGMGVVYMAEQTEPIERRVALKIIKPGMDTMQVIARFEAERQALAMMDHPNIARALDAGVTGAGRPYFVMELVKGVPITEYCDEHQRTPRQRLELFIPVCQAIQHAHQKGIIHRDIKPSNVLVADYDNHSVPKVIDFGVAKAIDHRLTEKTMFTEFGQVLGTFEYMSPEQAKLNQWDVDTRTDVYSLGVLLYELLSGETPFDRQRLRSAAFDELLRIIREDEPPKPSTRASTSQSLPTIADNRKTEPAKLGAAIRGELDWIVMKALDKDRGRRYETANGLAADIERHLNDEPVVAGPPLAHYRLAKFVKRNKLQVVAAAAVAAALVMTLVGTSVGMAWALRERSRADTEAARATLSAQAEAKARQKAQENEQRAVKQKEIAERELARATEIKQLITQMLDSVDPVQAQGEDTTLLRGILDDASQRLAEGEIADELVAASLHDVVGRVYLNLGLYGEAEKHHGAAVAIGNRDLGSEHSVTLSYAHNLALAYEHQNRVKVAERLYEQTLKARTRVLGPEHPNTLQTMRLLAGTYRTLDRTDEAESIYKALIKMENRVLGPEHTQTLLSKYCLAGVYIDQGRISEAEILAQNTLALQLRVLSDKHPHTLHTMALLALIHEKQGNFEQASALFKRVSEKQEQVLGLDHPVTRHTYHGLNHTSFFLAREKTNAEVRNRSATEWVRELQHSEDNLSWGSPLKMACKTLASRPEVFRRVAEILPEESTLWIGRGQHHALLSEWEKAASDYARGFKSRSLGDRSIFEYAGSLVLVGDQQGYRRLCKQMVGQLGEPDDARTAFAMTRTCALSPDNNVPRQQVAKWADMSLNESKFAWVLHVKGLAQYRAGQYEEAFGSLKQSINTGSSGDVNALGAWGDLNALNWIVQAMCHHKLGNTDRAQECFATATTSIEMLNPPAGEAAAINACDWIEWHVLHREAKQLLGIDSDNSKKSELLDSS</sequence>
<dbReference type="CDD" id="cd14014">
    <property type="entry name" value="STKc_PknB_like"/>
    <property type="match status" value="1"/>
</dbReference>
<accession>A0A9X2JKA5</accession>
<dbReference type="SUPFAM" id="SSF48452">
    <property type="entry name" value="TPR-like"/>
    <property type="match status" value="2"/>
</dbReference>